<dbReference type="Pfam" id="PF10783">
    <property type="entry name" value="DUF2599"/>
    <property type="match status" value="1"/>
</dbReference>
<organism evidence="1 2">
    <name type="scientific">Thomasclavelia ramosa</name>
    <dbReference type="NCBI Taxonomy" id="1547"/>
    <lineage>
        <taxon>Bacteria</taxon>
        <taxon>Bacillati</taxon>
        <taxon>Bacillota</taxon>
        <taxon>Erysipelotrichia</taxon>
        <taxon>Erysipelotrichales</taxon>
        <taxon>Coprobacillaceae</taxon>
        <taxon>Thomasclavelia</taxon>
    </lineage>
</organism>
<dbReference type="EMBL" id="QUSL01000071">
    <property type="protein sequence ID" value="RGD76439.1"/>
    <property type="molecule type" value="Genomic_DNA"/>
</dbReference>
<reference evidence="1 2" key="1">
    <citation type="submission" date="2018-08" db="EMBL/GenBank/DDBJ databases">
        <title>A genome reference for cultivated species of the human gut microbiota.</title>
        <authorList>
            <person name="Zou Y."/>
            <person name="Xue W."/>
            <person name="Luo G."/>
        </authorList>
    </citation>
    <scope>NUCLEOTIDE SEQUENCE [LARGE SCALE GENOMIC DNA]</scope>
    <source>
        <strain evidence="1 2">OM06-4</strain>
    </source>
</reference>
<sequence>MGFYRLYFFFYLDGSLEEEPFLKEAQDRGISIILEPTVYIQTRANSFKHFRSISWISRSEGISLSVMPNSPFTISKESAWSEIYKFIQYHPMYTQVKNDTKQTSMYNQFLCHADFARGFKTPRNLEPWNLEPWKQDKGCWGFVRGGCN</sequence>
<comment type="caution">
    <text evidence="1">The sequence shown here is derived from an EMBL/GenBank/DDBJ whole genome shotgun (WGS) entry which is preliminary data.</text>
</comment>
<accession>A0A3E3E695</accession>
<evidence type="ECO:0000313" key="1">
    <source>
        <dbReference type="EMBL" id="RGD76439.1"/>
    </source>
</evidence>
<gene>
    <name evidence="1" type="ORF">DXB93_18730</name>
</gene>
<dbReference type="AlphaFoldDB" id="A0A3E3E695"/>
<name>A0A3E3E695_9FIRM</name>
<dbReference type="RefSeq" id="WP_117582695.1">
    <property type="nucleotide sequence ID" value="NZ_QUSL01000071.1"/>
</dbReference>
<evidence type="ECO:0000313" key="2">
    <source>
        <dbReference type="Proteomes" id="UP000261032"/>
    </source>
</evidence>
<dbReference type="Proteomes" id="UP000261032">
    <property type="component" value="Unassembled WGS sequence"/>
</dbReference>
<protein>
    <submittedName>
        <fullName evidence="1">DUF2599 domain-containing protein</fullName>
    </submittedName>
</protein>
<dbReference type="InterPro" id="IPR019719">
    <property type="entry name" value="DUF2599"/>
</dbReference>
<proteinExistence type="predicted"/>